<sequence length="291" mass="31264">MSAPTVLALDGIRRTFSSGGRRVAAVAGVSLSLARGETLGVVGESGSGKSTLGRIAVGLERADAGKITVLGQQISTLTGAARRQQFGHCQMVFQDPYSSLNPRLTVARQVGESLVAQGRFTTDEIGDRVAALFEKVGLKPEQLNRYPHEFSGGQRQRVAIARALAPNPEIVVADEPVSALDVTIQAQILDLLADVQESEGLAYLFISHDIAVVAHLCRRIAVMHRGRVVEFGTTDDIVRDARHPYTQSLLDAVPRLGRRRTGARTPPTVFPSPSEAERMVMVTESHGVLVV</sequence>
<dbReference type="InterPro" id="IPR013563">
    <property type="entry name" value="Oligopep_ABC_C"/>
</dbReference>
<dbReference type="InterPro" id="IPR050319">
    <property type="entry name" value="ABC_transp_ATP-bind"/>
</dbReference>
<evidence type="ECO:0000313" key="8">
    <source>
        <dbReference type="Proteomes" id="UP000631694"/>
    </source>
</evidence>
<dbReference type="CDD" id="cd03257">
    <property type="entry name" value="ABC_NikE_OppD_transporters"/>
    <property type="match status" value="1"/>
</dbReference>
<organism evidence="7 8">
    <name type="scientific">Methylobrevis albus</name>
    <dbReference type="NCBI Taxonomy" id="2793297"/>
    <lineage>
        <taxon>Bacteria</taxon>
        <taxon>Pseudomonadati</taxon>
        <taxon>Pseudomonadota</taxon>
        <taxon>Alphaproteobacteria</taxon>
        <taxon>Hyphomicrobiales</taxon>
        <taxon>Pleomorphomonadaceae</taxon>
        <taxon>Methylobrevis</taxon>
    </lineage>
</organism>
<dbReference type="FunFam" id="3.40.50.300:FF:000016">
    <property type="entry name" value="Oligopeptide ABC transporter ATP-binding component"/>
    <property type="match status" value="1"/>
</dbReference>
<evidence type="ECO:0000256" key="3">
    <source>
        <dbReference type="ARBA" id="ARBA00022448"/>
    </source>
</evidence>
<reference evidence="7" key="1">
    <citation type="submission" date="2020-12" db="EMBL/GenBank/DDBJ databases">
        <title>Methylobrevis albus sp. nov., isolated from fresh water lack sediment.</title>
        <authorList>
            <person name="Zou Q."/>
        </authorList>
    </citation>
    <scope>NUCLEOTIDE SEQUENCE</scope>
    <source>
        <strain evidence="7">L22</strain>
    </source>
</reference>
<dbReference type="Pfam" id="PF00005">
    <property type="entry name" value="ABC_tran"/>
    <property type="match status" value="1"/>
</dbReference>
<dbReference type="SUPFAM" id="SSF52540">
    <property type="entry name" value="P-loop containing nucleoside triphosphate hydrolases"/>
    <property type="match status" value="1"/>
</dbReference>
<dbReference type="InterPro" id="IPR017871">
    <property type="entry name" value="ABC_transporter-like_CS"/>
</dbReference>
<feature type="domain" description="ABC transporter" evidence="6">
    <location>
        <begin position="7"/>
        <end position="250"/>
    </location>
</feature>
<keyword evidence="8" id="KW-1185">Reference proteome</keyword>
<evidence type="ECO:0000256" key="4">
    <source>
        <dbReference type="ARBA" id="ARBA00022741"/>
    </source>
</evidence>
<dbReference type="PROSITE" id="PS50893">
    <property type="entry name" value="ABC_TRANSPORTER_2"/>
    <property type="match status" value="1"/>
</dbReference>
<name>A0A931I302_9HYPH</name>
<dbReference type="PANTHER" id="PTHR43776:SF7">
    <property type="entry name" value="D,D-DIPEPTIDE TRANSPORT ATP-BINDING PROTEIN DDPF-RELATED"/>
    <property type="match status" value="1"/>
</dbReference>
<dbReference type="InterPro" id="IPR003439">
    <property type="entry name" value="ABC_transporter-like_ATP-bd"/>
</dbReference>
<evidence type="ECO:0000256" key="2">
    <source>
        <dbReference type="ARBA" id="ARBA00005417"/>
    </source>
</evidence>
<protein>
    <submittedName>
        <fullName evidence="7">ABC transporter ATP-binding protein</fullName>
    </submittedName>
</protein>
<evidence type="ECO:0000256" key="5">
    <source>
        <dbReference type="ARBA" id="ARBA00022840"/>
    </source>
</evidence>
<comment type="subcellular location">
    <subcellularLocation>
        <location evidence="1">Cell inner membrane</location>
        <topology evidence="1">Peripheral membrane protein</topology>
    </subcellularLocation>
</comment>
<keyword evidence="5 7" id="KW-0067">ATP-binding</keyword>
<dbReference type="PANTHER" id="PTHR43776">
    <property type="entry name" value="TRANSPORT ATP-BINDING PROTEIN"/>
    <property type="match status" value="1"/>
</dbReference>
<dbReference type="AlphaFoldDB" id="A0A931I302"/>
<dbReference type="GO" id="GO:0005524">
    <property type="term" value="F:ATP binding"/>
    <property type="evidence" value="ECO:0007669"/>
    <property type="project" value="UniProtKB-KW"/>
</dbReference>
<dbReference type="GO" id="GO:0016887">
    <property type="term" value="F:ATP hydrolysis activity"/>
    <property type="evidence" value="ECO:0007669"/>
    <property type="project" value="InterPro"/>
</dbReference>
<dbReference type="InterPro" id="IPR003593">
    <property type="entry name" value="AAA+_ATPase"/>
</dbReference>
<dbReference type="Proteomes" id="UP000631694">
    <property type="component" value="Unassembled WGS sequence"/>
</dbReference>
<dbReference type="PROSITE" id="PS00211">
    <property type="entry name" value="ABC_TRANSPORTER_1"/>
    <property type="match status" value="1"/>
</dbReference>
<dbReference type="GO" id="GO:0015833">
    <property type="term" value="P:peptide transport"/>
    <property type="evidence" value="ECO:0007669"/>
    <property type="project" value="InterPro"/>
</dbReference>
<dbReference type="RefSeq" id="WP_197311422.1">
    <property type="nucleotide sequence ID" value="NZ_JADZLT010000050.1"/>
</dbReference>
<proteinExistence type="inferred from homology"/>
<dbReference type="EMBL" id="JADZLT010000050">
    <property type="protein sequence ID" value="MBH0238340.1"/>
    <property type="molecule type" value="Genomic_DNA"/>
</dbReference>
<dbReference type="InterPro" id="IPR027417">
    <property type="entry name" value="P-loop_NTPase"/>
</dbReference>
<comment type="caution">
    <text evidence="7">The sequence shown here is derived from an EMBL/GenBank/DDBJ whole genome shotgun (WGS) entry which is preliminary data.</text>
</comment>
<dbReference type="Gene3D" id="3.40.50.300">
    <property type="entry name" value="P-loop containing nucleotide triphosphate hydrolases"/>
    <property type="match status" value="1"/>
</dbReference>
<dbReference type="GO" id="GO:0005886">
    <property type="term" value="C:plasma membrane"/>
    <property type="evidence" value="ECO:0007669"/>
    <property type="project" value="UniProtKB-SubCell"/>
</dbReference>
<dbReference type="GO" id="GO:0055085">
    <property type="term" value="P:transmembrane transport"/>
    <property type="evidence" value="ECO:0007669"/>
    <property type="project" value="UniProtKB-ARBA"/>
</dbReference>
<keyword evidence="4" id="KW-0547">Nucleotide-binding</keyword>
<evidence type="ECO:0000259" key="6">
    <source>
        <dbReference type="PROSITE" id="PS50893"/>
    </source>
</evidence>
<comment type="similarity">
    <text evidence="2">Belongs to the ABC transporter superfamily.</text>
</comment>
<evidence type="ECO:0000256" key="1">
    <source>
        <dbReference type="ARBA" id="ARBA00004417"/>
    </source>
</evidence>
<evidence type="ECO:0000313" key="7">
    <source>
        <dbReference type="EMBL" id="MBH0238340.1"/>
    </source>
</evidence>
<keyword evidence="3" id="KW-0813">Transport</keyword>
<gene>
    <name evidence="7" type="ORF">I5731_10935</name>
</gene>
<accession>A0A931I302</accession>
<dbReference type="SMART" id="SM00382">
    <property type="entry name" value="AAA"/>
    <property type="match status" value="1"/>
</dbReference>
<dbReference type="Pfam" id="PF08352">
    <property type="entry name" value="oligo_HPY"/>
    <property type="match status" value="1"/>
</dbReference>